<reference evidence="2 3" key="1">
    <citation type="submission" date="2023-08" db="EMBL/GenBank/DDBJ databases">
        <title>Black Yeasts Isolated from many extreme environments.</title>
        <authorList>
            <person name="Coleine C."/>
            <person name="Stajich J.E."/>
            <person name="Selbmann L."/>
        </authorList>
    </citation>
    <scope>NUCLEOTIDE SEQUENCE [LARGE SCALE GENOMIC DNA]</scope>
    <source>
        <strain evidence="2 3">CCFEE 5935</strain>
    </source>
</reference>
<keyword evidence="3" id="KW-1185">Reference proteome</keyword>
<dbReference type="GO" id="GO:0006487">
    <property type="term" value="P:protein N-linked glycosylation"/>
    <property type="evidence" value="ECO:0007669"/>
    <property type="project" value="TreeGrafter"/>
</dbReference>
<evidence type="ECO:0000256" key="1">
    <source>
        <dbReference type="ARBA" id="ARBA00009003"/>
    </source>
</evidence>
<proteinExistence type="inferred from homology"/>
<comment type="caution">
    <text evidence="2">The sequence shown here is derived from an EMBL/GenBank/DDBJ whole genome shotgun (WGS) entry which is preliminary data.</text>
</comment>
<protein>
    <submittedName>
        <fullName evidence="2">Uncharacterized protein</fullName>
    </submittedName>
</protein>
<dbReference type="Proteomes" id="UP001337655">
    <property type="component" value="Unassembled WGS sequence"/>
</dbReference>
<dbReference type="GeneID" id="89929180"/>
<organism evidence="2 3">
    <name type="scientific">Saxophila tyrrhenica</name>
    <dbReference type="NCBI Taxonomy" id="1690608"/>
    <lineage>
        <taxon>Eukaryota</taxon>
        <taxon>Fungi</taxon>
        <taxon>Dikarya</taxon>
        <taxon>Ascomycota</taxon>
        <taxon>Pezizomycotina</taxon>
        <taxon>Dothideomycetes</taxon>
        <taxon>Dothideomycetidae</taxon>
        <taxon>Mycosphaerellales</taxon>
        <taxon>Extremaceae</taxon>
        <taxon>Saxophila</taxon>
    </lineage>
</organism>
<dbReference type="GO" id="GO:0000136">
    <property type="term" value="C:mannan polymerase complex"/>
    <property type="evidence" value="ECO:0007669"/>
    <property type="project" value="TreeGrafter"/>
</dbReference>
<dbReference type="Pfam" id="PF04488">
    <property type="entry name" value="Gly_transf_sug"/>
    <property type="match status" value="1"/>
</dbReference>
<evidence type="ECO:0000313" key="2">
    <source>
        <dbReference type="EMBL" id="KAK5167115.1"/>
    </source>
</evidence>
<dbReference type="PANTHER" id="PTHR31834">
    <property type="entry name" value="INITIATION-SPECIFIC ALPHA-1,6-MANNOSYLTRANSFERASE"/>
    <property type="match status" value="1"/>
</dbReference>
<dbReference type="Gene3D" id="3.90.550.20">
    <property type="match status" value="1"/>
</dbReference>
<dbReference type="AlphaFoldDB" id="A0AAV9P3R0"/>
<dbReference type="GO" id="GO:0000009">
    <property type="term" value="F:alpha-1,6-mannosyltransferase activity"/>
    <property type="evidence" value="ECO:0007669"/>
    <property type="project" value="InterPro"/>
</dbReference>
<name>A0AAV9P3R0_9PEZI</name>
<evidence type="ECO:0000313" key="3">
    <source>
        <dbReference type="Proteomes" id="UP001337655"/>
    </source>
</evidence>
<dbReference type="InterPro" id="IPR029044">
    <property type="entry name" value="Nucleotide-diphossugar_trans"/>
</dbReference>
<dbReference type="InterPro" id="IPR007577">
    <property type="entry name" value="GlycoTrfase_DXD_sugar-bd_CS"/>
</dbReference>
<gene>
    <name evidence="2" type="ORF">LTR77_007845</name>
</gene>
<dbReference type="SUPFAM" id="SSF53448">
    <property type="entry name" value="Nucleotide-diphospho-sugar transferases"/>
    <property type="match status" value="1"/>
</dbReference>
<dbReference type="RefSeq" id="XP_064656923.1">
    <property type="nucleotide sequence ID" value="XM_064805081.1"/>
</dbReference>
<dbReference type="PANTHER" id="PTHR31834:SF10">
    <property type="entry name" value="TRANSFERASE, PUTATIVE (AFU_ORTHOLOGUE AFUA_8G02040)-RELATED"/>
    <property type="match status" value="1"/>
</dbReference>
<sequence length="398" mass="44244">MARKRRTDRWQIPPYWLDRLTANGTPCRLTSDSTILEAVECALAFTILEQAYLQHARIPLITHQTWRSLNTESWSDAIRAGVERWLEFAKGEADIDGPEMAWFLWDDDGIDMLTKSFAADIYEDVQRLPYPVEKADVFRVLVVKWFGGIYADVDATPLKHPFGWVLDSDITPWTDASSSTEMTLHMPSSHETALPGNATSTYEALLASADLPSRSKPSVHAIFGIEADNPPEPDPTYWRMGYSHPVQVTNWALAMAPHHAVADQFLNTLIEDIRQNSGNLLAIDPLDITGPPALTRAIQAVAHRENPSLSWDSLSANGDPIGGRGKIVAGDALVLPITGFNPGRGWFQNMGSKSIEHPNARLWHAAAGSWRKMDLKVQVGKLCRSTLGFCRGWRKIPG</sequence>
<accession>A0AAV9P3R0</accession>
<comment type="similarity">
    <text evidence="1">Belongs to the glycosyltransferase 32 family.</text>
</comment>
<dbReference type="InterPro" id="IPR039367">
    <property type="entry name" value="Och1-like"/>
</dbReference>
<dbReference type="EMBL" id="JAVRRT010000012">
    <property type="protein sequence ID" value="KAK5167115.1"/>
    <property type="molecule type" value="Genomic_DNA"/>
</dbReference>